<protein>
    <submittedName>
        <fullName evidence="3">Prophage tail length tape measure protein</fullName>
    </submittedName>
</protein>
<dbReference type="EMBL" id="FTMP01000001">
    <property type="protein sequence ID" value="SIP90196.1"/>
    <property type="molecule type" value="Genomic_DNA"/>
</dbReference>
<dbReference type="RefSeq" id="WP_076423559.1">
    <property type="nucleotide sequence ID" value="NZ_FTMP01000001.1"/>
</dbReference>
<proteinExistence type="predicted"/>
<dbReference type="AlphaFoldDB" id="A0A1N6NDY5"/>
<keyword evidence="1" id="KW-0175">Coiled coil</keyword>
<feature type="coiled-coil region" evidence="1">
    <location>
        <begin position="556"/>
        <end position="590"/>
    </location>
</feature>
<organism evidence="3 4">
    <name type="scientific">Aquipseudomonas alcaligenes</name>
    <name type="common">Pseudomonas alcaligenes</name>
    <dbReference type="NCBI Taxonomy" id="43263"/>
    <lineage>
        <taxon>Bacteria</taxon>
        <taxon>Pseudomonadati</taxon>
        <taxon>Pseudomonadota</taxon>
        <taxon>Gammaproteobacteria</taxon>
        <taxon>Pseudomonadales</taxon>
        <taxon>Pseudomonadaceae</taxon>
        <taxon>Aquipseudomonas</taxon>
    </lineage>
</organism>
<reference evidence="3 4" key="1">
    <citation type="submission" date="2017-01" db="EMBL/GenBank/DDBJ databases">
        <authorList>
            <person name="Mah S.A."/>
            <person name="Swanson W.J."/>
            <person name="Moy G.W."/>
            <person name="Vacquier V.D."/>
        </authorList>
    </citation>
    <scope>NUCLEOTIDE SEQUENCE [LARGE SCALE GENOMIC DNA]</scope>
    <source>
        <strain evidence="3 4">RU36E</strain>
    </source>
</reference>
<evidence type="ECO:0000259" key="2">
    <source>
        <dbReference type="Pfam" id="PF06791"/>
    </source>
</evidence>
<evidence type="ECO:0000313" key="4">
    <source>
        <dbReference type="Proteomes" id="UP000185841"/>
    </source>
</evidence>
<name>A0A1N6NDY5_AQUAC</name>
<gene>
    <name evidence="3" type="ORF">SAMN05878282_101236</name>
</gene>
<feature type="coiled-coil region" evidence="1">
    <location>
        <begin position="477"/>
        <end position="522"/>
    </location>
</feature>
<dbReference type="Proteomes" id="UP000185841">
    <property type="component" value="Unassembled WGS sequence"/>
</dbReference>
<dbReference type="InterPro" id="IPR009628">
    <property type="entry name" value="Phage_tape_measure_N"/>
</dbReference>
<sequence length="1068" mass="111917">MASKDLEIALRIQADLKQGQQALREFGGDVAEVGVAAQQANTQLQATAAATDNLATKSAGAAAGIKKVGDSAKGAAGGFDEGAEAAQRQARELAELLGQIDPVVRELDRLDNMEQRLRGFRSQGLIDAEGFDLYNAKLKENRIRLAGSEETMRAAGITAGQYKQAMAQLPMQITDITTSLASGMPVWMVAIQQGGQIKDSFGGIGNAGRALLSTLNPLTLAIGGAVVATTALLVAYQQGGKEGFEFNKAIIMTGNSAGTSADQLANMAARIDGISGTQRQAAAALAEVTNAGKFTAEQIEKIATTAVVMENTIGKAVGDTVAEFKRLADEPAQAAAELNEQYNFLTAAVYEQIAALEAQGNEAAAAQLAMDTLASTMQQRAQEIAGNLGLIESAWKGIKNVAAEAWDEMLGIGRDATLEDQLADVQRRRTDARYGVRGDRLGTSIDPETAAALDAEEQRLNLQIQQRDQEAAWAAELTKINEDSIAAQQELAKIREQSLSKVEQKEKAIAEYRANVEKIRTANPDSELISEDKITKDIAAIEARYAERVKKPRTPKPKVDQELKQQEQYVAQLERQAATLGKNAEEVRQYELAEKGLTGALQARAAVALELINQEEKKRQADADGKTLANLQVQLLNAQGQQAAAAAMQIEQEYGELIERLQARGDEAGLSLVDSLINVERASAQLGELQAQVDRVFAEQSRQESSIQAQQQAGLISEIGARQQIIDLHARTATEVEKLLPQMQQLAEVTGDPAAIERVKDLQAQLEQTKYTANELSNALKSGFETGLASALEGLATGTMTLQEAATSFITSIASSMAQVASQNLAQMATDSLGGLFSSGAEAAAETAGATATAAAITSASTAGAAAMGTGITAGGTTAATAMAAAITSAGTAAATAMATAMATAGAASSTTSTLSSVASVATVAAATGGHIQGPGTGTSDSIPAMLSNWEFVTRAAVVQQEGALPFLHDFNARGMAALDDYARRVHHSTGGLAGVPAPDMPAPGLTSAGLADPAKSFSATLQNAQNFYLVDDPSRIADVAFNSRQGQEALFVAISRDPGKFRSLLEL</sequence>
<evidence type="ECO:0000313" key="3">
    <source>
        <dbReference type="EMBL" id="SIP90196.1"/>
    </source>
</evidence>
<accession>A0A1N6NDY5</accession>
<evidence type="ECO:0000256" key="1">
    <source>
        <dbReference type="SAM" id="Coils"/>
    </source>
</evidence>
<dbReference type="Pfam" id="PF06791">
    <property type="entry name" value="TMP_2"/>
    <property type="match status" value="1"/>
</dbReference>
<feature type="domain" description="Bacteriophage tail tape measure N-terminal" evidence="2">
    <location>
        <begin position="151"/>
        <end position="353"/>
    </location>
</feature>